<dbReference type="EMBL" id="UINC01137042">
    <property type="protein sequence ID" value="SVD22147.1"/>
    <property type="molecule type" value="Genomic_DNA"/>
</dbReference>
<reference evidence="1" key="1">
    <citation type="submission" date="2018-05" db="EMBL/GenBank/DDBJ databases">
        <authorList>
            <person name="Lanie J.A."/>
            <person name="Ng W.-L."/>
            <person name="Kazmierczak K.M."/>
            <person name="Andrzejewski T.M."/>
            <person name="Davidsen T.M."/>
            <person name="Wayne K.J."/>
            <person name="Tettelin H."/>
            <person name="Glass J.I."/>
            <person name="Rusch D."/>
            <person name="Podicherti R."/>
            <person name="Tsui H.-C.T."/>
            <person name="Winkler M.E."/>
        </authorList>
    </citation>
    <scope>NUCLEOTIDE SEQUENCE</scope>
</reference>
<gene>
    <name evidence="1" type="ORF">METZ01_LOCUS375001</name>
</gene>
<dbReference type="InterPro" id="IPR015943">
    <property type="entry name" value="WD40/YVTN_repeat-like_dom_sf"/>
</dbReference>
<name>A0A382TKY1_9ZZZZ</name>
<proteinExistence type="predicted"/>
<organism evidence="1">
    <name type="scientific">marine metagenome</name>
    <dbReference type="NCBI Taxonomy" id="408172"/>
    <lineage>
        <taxon>unclassified sequences</taxon>
        <taxon>metagenomes</taxon>
        <taxon>ecological metagenomes</taxon>
    </lineage>
</organism>
<accession>A0A382TKY1</accession>
<dbReference type="PANTHER" id="PTHR34512">
    <property type="entry name" value="CELL SURFACE PROTEIN"/>
    <property type="match status" value="1"/>
</dbReference>
<protein>
    <submittedName>
        <fullName evidence="1">Uncharacterized protein</fullName>
    </submittedName>
</protein>
<feature type="non-terminal residue" evidence="1">
    <location>
        <position position="89"/>
    </location>
</feature>
<dbReference type="Gene3D" id="2.130.10.10">
    <property type="entry name" value="YVTN repeat-like/Quinoprotein amine dehydrogenase"/>
    <property type="match status" value="1"/>
</dbReference>
<dbReference type="PANTHER" id="PTHR34512:SF30">
    <property type="entry name" value="OUTER MEMBRANE PROTEIN ASSEMBLY FACTOR BAMB"/>
    <property type="match status" value="1"/>
</dbReference>
<dbReference type="SUPFAM" id="SSF50998">
    <property type="entry name" value="Quinoprotein alcohol dehydrogenase-like"/>
    <property type="match status" value="1"/>
</dbReference>
<evidence type="ECO:0000313" key="1">
    <source>
        <dbReference type="EMBL" id="SVD22147.1"/>
    </source>
</evidence>
<sequence length="89" mass="9864">MVAFVAGLAFSAKAGNWPSWRGDVAGSGIVRGEKIPLEWGTKKNVRWRVPLPDRGNSSPIVWGDKVFITQATDSDKRRTVMCFDKRTGE</sequence>
<dbReference type="InterPro" id="IPR011047">
    <property type="entry name" value="Quinoprotein_ADH-like_sf"/>
</dbReference>
<dbReference type="AlphaFoldDB" id="A0A382TKY1"/>